<accession>A0ABW9JFU9</accession>
<organism evidence="1 2">
    <name type="scientific">Pedobacter helvus</name>
    <dbReference type="NCBI Taxonomy" id="2563444"/>
    <lineage>
        <taxon>Bacteria</taxon>
        <taxon>Pseudomonadati</taxon>
        <taxon>Bacteroidota</taxon>
        <taxon>Sphingobacteriia</taxon>
        <taxon>Sphingobacteriales</taxon>
        <taxon>Sphingobacteriaceae</taxon>
        <taxon>Pedobacter</taxon>
    </lineage>
</organism>
<dbReference type="PANTHER" id="PTHR39186">
    <property type="entry name" value="DUF2071 FAMILY PROTEIN"/>
    <property type="match status" value="1"/>
</dbReference>
<dbReference type="EMBL" id="SRMP02000001">
    <property type="protein sequence ID" value="MFN0289827.1"/>
    <property type="molecule type" value="Genomic_DNA"/>
</dbReference>
<protein>
    <submittedName>
        <fullName evidence="1">YqjF family protein</fullName>
    </submittedName>
</protein>
<name>A0ABW9JFU9_9SPHI</name>
<gene>
    <name evidence="1" type="ORF">E5L68_000405</name>
</gene>
<dbReference type="InterPro" id="IPR018644">
    <property type="entry name" value="DUF2071"/>
</dbReference>
<dbReference type="Proteomes" id="UP001517367">
    <property type="component" value="Unassembled WGS sequence"/>
</dbReference>
<proteinExistence type="predicted"/>
<sequence>MTKNSVFLSAEWRKLALANYEVDKKILQKYLPPFTELDDWQGKYYVSLVGFMFMDTKLKGFGIPFHINFEEVNLRFYVKYNDAGTWKRGVVFIKEIVPKPAITFVANTVYKENYQTLPMKHQWEESQDSLHVAYLWKTKIWNKFAVKTDLNSIDMAVGSEEEFITEHFWGYTKLAANLTSEYQVKHPRWQVYPVNEYEIDVDFGANYGEDFAFLSQSKPNSVMLAEGSPISVLKGTKLRS</sequence>
<dbReference type="Pfam" id="PF09844">
    <property type="entry name" value="DUF2071"/>
    <property type="match status" value="1"/>
</dbReference>
<comment type="caution">
    <text evidence="1">The sequence shown here is derived from an EMBL/GenBank/DDBJ whole genome shotgun (WGS) entry which is preliminary data.</text>
</comment>
<keyword evidence="2" id="KW-1185">Reference proteome</keyword>
<dbReference type="RefSeq" id="WP_138727440.1">
    <property type="nucleotide sequence ID" value="NZ_SRMP02000001.1"/>
</dbReference>
<reference evidence="1 2" key="1">
    <citation type="submission" date="2024-12" db="EMBL/GenBank/DDBJ databases">
        <authorList>
            <person name="Hu S."/>
        </authorList>
    </citation>
    <scope>NUCLEOTIDE SEQUENCE [LARGE SCALE GENOMIC DNA]</scope>
    <source>
        <strain evidence="1 2">P-25</strain>
    </source>
</reference>
<evidence type="ECO:0000313" key="2">
    <source>
        <dbReference type="Proteomes" id="UP001517367"/>
    </source>
</evidence>
<evidence type="ECO:0000313" key="1">
    <source>
        <dbReference type="EMBL" id="MFN0289827.1"/>
    </source>
</evidence>
<dbReference type="PANTHER" id="PTHR39186:SF1">
    <property type="entry name" value="DUF2071 DOMAIN-CONTAINING PROTEIN"/>
    <property type="match status" value="1"/>
</dbReference>